<dbReference type="EMBL" id="QICL01000001">
    <property type="protein sequence ID" value="PXV69006.1"/>
    <property type="molecule type" value="Genomic_DNA"/>
</dbReference>
<evidence type="ECO:0000313" key="5">
    <source>
        <dbReference type="EMBL" id="PXV69006.1"/>
    </source>
</evidence>
<keyword evidence="6" id="KW-1185">Reference proteome</keyword>
<sequence>MEKEIKPIKDIESLEDIKKMVNTFYAKVRKDDLLGPIFIEKIGEHWDEHLSKLHSFWQSILLNERTYTGHPFPPHAQLPIDKEHFDRWLSLFTETVDKLFAGDIANEAKSRAYKIADVFQGKLEYIHRRSGNDPHK</sequence>
<dbReference type="RefSeq" id="WP_245903953.1">
    <property type="nucleotide sequence ID" value="NZ_QICL01000001.1"/>
</dbReference>
<protein>
    <submittedName>
        <fullName evidence="5">Hemoglobin</fullName>
    </submittedName>
</protein>
<dbReference type="InterPro" id="IPR009050">
    <property type="entry name" value="Globin-like_sf"/>
</dbReference>
<dbReference type="CDD" id="cd08916">
    <property type="entry name" value="TrHb3_P"/>
    <property type="match status" value="1"/>
</dbReference>
<dbReference type="InterPro" id="IPR012292">
    <property type="entry name" value="Globin/Proto"/>
</dbReference>
<gene>
    <name evidence="5" type="ORF">CLV62_101273</name>
</gene>
<dbReference type="Gene3D" id="1.10.490.10">
    <property type="entry name" value="Globins"/>
    <property type="match status" value="1"/>
</dbReference>
<dbReference type="GO" id="GO:0020037">
    <property type="term" value="F:heme binding"/>
    <property type="evidence" value="ECO:0007669"/>
    <property type="project" value="InterPro"/>
</dbReference>
<reference evidence="5 6" key="1">
    <citation type="submission" date="2018-03" db="EMBL/GenBank/DDBJ databases">
        <title>Genomic Encyclopedia of Archaeal and Bacterial Type Strains, Phase II (KMG-II): from individual species to whole genera.</title>
        <authorList>
            <person name="Goeker M."/>
        </authorList>
    </citation>
    <scope>NUCLEOTIDE SEQUENCE [LARGE SCALE GENOMIC DNA]</scope>
    <source>
        <strain evidence="5 6">DSM 100214</strain>
    </source>
</reference>
<keyword evidence="4" id="KW-0408">Iron</keyword>
<dbReference type="Proteomes" id="UP000247973">
    <property type="component" value="Unassembled WGS sequence"/>
</dbReference>
<proteinExistence type="predicted"/>
<keyword evidence="1" id="KW-0813">Transport</keyword>
<dbReference type="GO" id="GO:0046872">
    <property type="term" value="F:metal ion binding"/>
    <property type="evidence" value="ECO:0007669"/>
    <property type="project" value="UniProtKB-KW"/>
</dbReference>
<dbReference type="InterPro" id="IPR001486">
    <property type="entry name" value="Hemoglobin_trunc"/>
</dbReference>
<dbReference type="SUPFAM" id="SSF46458">
    <property type="entry name" value="Globin-like"/>
    <property type="match status" value="1"/>
</dbReference>
<evidence type="ECO:0000313" key="6">
    <source>
        <dbReference type="Proteomes" id="UP000247973"/>
    </source>
</evidence>
<evidence type="ECO:0000256" key="4">
    <source>
        <dbReference type="ARBA" id="ARBA00023004"/>
    </source>
</evidence>
<organism evidence="5 6">
    <name type="scientific">Dysgonomonas alginatilytica</name>
    <dbReference type="NCBI Taxonomy" id="1605892"/>
    <lineage>
        <taxon>Bacteria</taxon>
        <taxon>Pseudomonadati</taxon>
        <taxon>Bacteroidota</taxon>
        <taxon>Bacteroidia</taxon>
        <taxon>Bacteroidales</taxon>
        <taxon>Dysgonomonadaceae</taxon>
        <taxon>Dysgonomonas</taxon>
    </lineage>
</organism>
<keyword evidence="3" id="KW-0479">Metal-binding</keyword>
<dbReference type="Pfam" id="PF01152">
    <property type="entry name" value="Bac_globin"/>
    <property type="match status" value="1"/>
</dbReference>
<evidence type="ECO:0000256" key="2">
    <source>
        <dbReference type="ARBA" id="ARBA00022617"/>
    </source>
</evidence>
<evidence type="ECO:0000256" key="1">
    <source>
        <dbReference type="ARBA" id="ARBA00022448"/>
    </source>
</evidence>
<name>A0A2V3PVS3_9BACT</name>
<keyword evidence="2" id="KW-0349">Heme</keyword>
<accession>A0A2V3PVS3</accession>
<dbReference type="AlphaFoldDB" id="A0A2V3PVS3"/>
<evidence type="ECO:0000256" key="3">
    <source>
        <dbReference type="ARBA" id="ARBA00022723"/>
    </source>
</evidence>
<comment type="caution">
    <text evidence="5">The sequence shown here is derived from an EMBL/GenBank/DDBJ whole genome shotgun (WGS) entry which is preliminary data.</text>
</comment>
<dbReference type="GO" id="GO:0019825">
    <property type="term" value="F:oxygen binding"/>
    <property type="evidence" value="ECO:0007669"/>
    <property type="project" value="InterPro"/>
</dbReference>